<reference evidence="3 4" key="1">
    <citation type="submission" date="2018-10" db="EMBL/GenBank/DDBJ databases">
        <authorList>
            <person name="Zhang X."/>
        </authorList>
    </citation>
    <scope>NUCLEOTIDE SEQUENCE [LARGE SCALE GENOMIC DNA]</scope>
    <source>
        <strain evidence="3 4">SK-G1</strain>
    </source>
</reference>
<dbReference type="EMBL" id="CP033169">
    <property type="protein sequence ID" value="AYO30639.1"/>
    <property type="molecule type" value="Genomic_DNA"/>
</dbReference>
<dbReference type="PANTHER" id="PTHR46558">
    <property type="entry name" value="TRACRIPTIONAL REGULATORY PROTEIN-RELATED-RELATED"/>
    <property type="match status" value="1"/>
</dbReference>
<keyword evidence="4" id="KW-1185">Reference proteome</keyword>
<dbReference type="GO" id="GO:0003677">
    <property type="term" value="F:DNA binding"/>
    <property type="evidence" value="ECO:0007669"/>
    <property type="project" value="UniProtKB-KW"/>
</dbReference>
<sequence>MDKKRKVLIALREAKGWKQEDVAKMLNISQQAISLYENGKRDPSIRLAKKFELLFKMPMEELFPDIFFNGDTTKCNVNQQTA</sequence>
<dbReference type="SUPFAM" id="SSF47413">
    <property type="entry name" value="lambda repressor-like DNA-binding domains"/>
    <property type="match status" value="1"/>
</dbReference>
<feature type="domain" description="HTH cro/C1-type" evidence="2">
    <location>
        <begin position="8"/>
        <end position="62"/>
    </location>
</feature>
<dbReference type="RefSeq" id="WP_122014729.1">
    <property type="nucleotide sequence ID" value="NZ_CP033169.1"/>
</dbReference>
<dbReference type="Pfam" id="PF01381">
    <property type="entry name" value="HTH_3"/>
    <property type="match status" value="1"/>
</dbReference>
<evidence type="ECO:0000256" key="1">
    <source>
        <dbReference type="ARBA" id="ARBA00023125"/>
    </source>
</evidence>
<dbReference type="PANTHER" id="PTHR46558:SF4">
    <property type="entry name" value="DNA-BIDING PHAGE PROTEIN"/>
    <property type="match status" value="1"/>
</dbReference>
<dbReference type="AlphaFoldDB" id="A0A3G2R5H5"/>
<keyword evidence="1" id="KW-0238">DNA-binding</keyword>
<dbReference type="Proteomes" id="UP000280960">
    <property type="component" value="Chromosome"/>
</dbReference>
<evidence type="ECO:0000313" key="4">
    <source>
        <dbReference type="Proteomes" id="UP000280960"/>
    </source>
</evidence>
<accession>A0A3G2R5H5</accession>
<dbReference type="KEGG" id="bacg:D2962_08380"/>
<protein>
    <submittedName>
        <fullName evidence="3">XRE family transcriptional regulator</fullName>
    </submittedName>
</protein>
<name>A0A3G2R5H5_9FIRM</name>
<dbReference type="InterPro" id="IPR001387">
    <property type="entry name" value="Cro/C1-type_HTH"/>
</dbReference>
<dbReference type="CDD" id="cd00093">
    <property type="entry name" value="HTH_XRE"/>
    <property type="match status" value="1"/>
</dbReference>
<dbReference type="Gene3D" id="1.10.260.40">
    <property type="entry name" value="lambda repressor-like DNA-binding domains"/>
    <property type="match status" value="1"/>
</dbReference>
<dbReference type="SMART" id="SM00530">
    <property type="entry name" value="HTH_XRE"/>
    <property type="match status" value="1"/>
</dbReference>
<gene>
    <name evidence="3" type="ORF">D2962_08380</name>
</gene>
<organism evidence="3 4">
    <name type="scientific">Biomaibacter acetigenes</name>
    <dbReference type="NCBI Taxonomy" id="2316383"/>
    <lineage>
        <taxon>Bacteria</taxon>
        <taxon>Bacillati</taxon>
        <taxon>Bacillota</taxon>
        <taxon>Clostridia</taxon>
        <taxon>Thermosediminibacterales</taxon>
        <taxon>Tepidanaerobacteraceae</taxon>
        <taxon>Biomaibacter</taxon>
    </lineage>
</organism>
<evidence type="ECO:0000313" key="3">
    <source>
        <dbReference type="EMBL" id="AYO30639.1"/>
    </source>
</evidence>
<proteinExistence type="predicted"/>
<dbReference type="InterPro" id="IPR010982">
    <property type="entry name" value="Lambda_DNA-bd_dom_sf"/>
</dbReference>
<dbReference type="PROSITE" id="PS50943">
    <property type="entry name" value="HTH_CROC1"/>
    <property type="match status" value="1"/>
</dbReference>
<evidence type="ECO:0000259" key="2">
    <source>
        <dbReference type="PROSITE" id="PS50943"/>
    </source>
</evidence>